<dbReference type="SUPFAM" id="SSF57938">
    <property type="entry name" value="DnaJ/Hsp40 cysteine-rich domain"/>
    <property type="match status" value="1"/>
</dbReference>
<dbReference type="AlphaFoldDB" id="A0A8J2ZUC0"/>
<gene>
    <name evidence="1" type="ORF">GCM10007096_08260</name>
</gene>
<dbReference type="RefSeq" id="WP_229745392.1">
    <property type="nucleotide sequence ID" value="NZ_BMFV01000004.1"/>
</dbReference>
<dbReference type="InterPro" id="IPR036410">
    <property type="entry name" value="HSP_DnaJ_Cys-rich_dom_sf"/>
</dbReference>
<organism evidence="1 2">
    <name type="scientific">Pullulanibacillus pueri</name>
    <dbReference type="NCBI Taxonomy" id="1437324"/>
    <lineage>
        <taxon>Bacteria</taxon>
        <taxon>Bacillati</taxon>
        <taxon>Bacillota</taxon>
        <taxon>Bacilli</taxon>
        <taxon>Bacillales</taxon>
        <taxon>Sporolactobacillaceae</taxon>
        <taxon>Pullulanibacillus</taxon>
    </lineage>
</organism>
<comment type="caution">
    <text evidence="1">The sequence shown here is derived from an EMBL/GenBank/DDBJ whole genome shotgun (WGS) entry which is preliminary data.</text>
</comment>
<sequence>MMGLFNALSNWKAERDEKHRSEMETLGLCPDCNGRGFTPSFGFEYSAPFDCPGCDGTGLYSSWQENTQE</sequence>
<accession>A0A8J2ZUC0</accession>
<protein>
    <recommendedName>
        <fullName evidence="3">Methionine aminopeptidase</fullName>
    </recommendedName>
</protein>
<dbReference type="EMBL" id="BMFV01000004">
    <property type="protein sequence ID" value="GGH77005.1"/>
    <property type="molecule type" value="Genomic_DNA"/>
</dbReference>
<dbReference type="Proteomes" id="UP000656813">
    <property type="component" value="Unassembled WGS sequence"/>
</dbReference>
<reference evidence="1" key="2">
    <citation type="submission" date="2020-09" db="EMBL/GenBank/DDBJ databases">
        <authorList>
            <person name="Sun Q."/>
            <person name="Zhou Y."/>
        </authorList>
    </citation>
    <scope>NUCLEOTIDE SEQUENCE</scope>
    <source>
        <strain evidence="1">CGMCC 1.12777</strain>
    </source>
</reference>
<keyword evidence="2" id="KW-1185">Reference proteome</keyword>
<evidence type="ECO:0000313" key="2">
    <source>
        <dbReference type="Proteomes" id="UP000656813"/>
    </source>
</evidence>
<name>A0A8J2ZUC0_9BACL</name>
<evidence type="ECO:0008006" key="3">
    <source>
        <dbReference type="Google" id="ProtNLM"/>
    </source>
</evidence>
<reference evidence="1" key="1">
    <citation type="journal article" date="2014" name="Int. J. Syst. Evol. Microbiol.">
        <title>Complete genome sequence of Corynebacterium casei LMG S-19264T (=DSM 44701T), isolated from a smear-ripened cheese.</title>
        <authorList>
            <consortium name="US DOE Joint Genome Institute (JGI-PGF)"/>
            <person name="Walter F."/>
            <person name="Albersmeier A."/>
            <person name="Kalinowski J."/>
            <person name="Ruckert C."/>
        </authorList>
    </citation>
    <scope>NUCLEOTIDE SEQUENCE</scope>
    <source>
        <strain evidence="1">CGMCC 1.12777</strain>
    </source>
</reference>
<proteinExistence type="predicted"/>
<evidence type="ECO:0000313" key="1">
    <source>
        <dbReference type="EMBL" id="GGH77005.1"/>
    </source>
</evidence>